<dbReference type="Proteomes" id="UP000509638">
    <property type="component" value="Chromosome"/>
</dbReference>
<keyword evidence="2" id="KW-0808">Transferase</keyword>
<reference evidence="2 3" key="1">
    <citation type="submission" date="2020-06" db="EMBL/GenBank/DDBJ databases">
        <authorList>
            <person name="Jo H."/>
        </authorList>
    </citation>
    <scope>NUCLEOTIDE SEQUENCE [LARGE SCALE GENOMIC DNA]</scope>
    <source>
        <strain evidence="2 3">I46</strain>
    </source>
</reference>
<dbReference type="AlphaFoldDB" id="A0A7D5IWV1"/>
<proteinExistence type="predicted"/>
<protein>
    <submittedName>
        <fullName evidence="2">Polysaccharide pyruvyl transferase family protein</fullName>
    </submittedName>
</protein>
<name>A0A7D5IWV1_9MICO</name>
<organism evidence="2 3">
    <name type="scientific">Microbacterium oleivorans</name>
    <dbReference type="NCBI Taxonomy" id="273677"/>
    <lineage>
        <taxon>Bacteria</taxon>
        <taxon>Bacillati</taxon>
        <taxon>Actinomycetota</taxon>
        <taxon>Actinomycetes</taxon>
        <taxon>Micrococcales</taxon>
        <taxon>Microbacteriaceae</taxon>
        <taxon>Microbacterium</taxon>
    </lineage>
</organism>
<feature type="domain" description="Polysaccharide pyruvyl transferase" evidence="1">
    <location>
        <begin position="19"/>
        <end position="146"/>
    </location>
</feature>
<evidence type="ECO:0000313" key="3">
    <source>
        <dbReference type="Proteomes" id="UP000509638"/>
    </source>
</evidence>
<evidence type="ECO:0000313" key="2">
    <source>
        <dbReference type="EMBL" id="QLD12262.1"/>
    </source>
</evidence>
<dbReference type="EMBL" id="CP058316">
    <property type="protein sequence ID" value="QLD12262.1"/>
    <property type="molecule type" value="Genomic_DNA"/>
</dbReference>
<sequence length="220" mass="24309">MRLFSVGSVLHFARDGDLVWGSGVNGKINADRHRWGALDVRAVRGPLSRRWISDFNGQDVPEVYGDPALLLFELGYERPDRVIKREVTFIPNLNDSQRPLGSSATVSPRSAIARILTAIAQSENVVTSSLHALVFAELLRVPVALIKPPSESPFKYQDYARGTGRDELPMFDDYRSAMAHASSSTYRDEDALAAWSSHELLRAFPADVFVPADARDAGRA</sequence>
<gene>
    <name evidence="2" type="ORF">HW566_11050</name>
</gene>
<accession>A0A7D5IWV1</accession>
<evidence type="ECO:0000259" key="1">
    <source>
        <dbReference type="Pfam" id="PF04230"/>
    </source>
</evidence>
<dbReference type="Pfam" id="PF04230">
    <property type="entry name" value="PS_pyruv_trans"/>
    <property type="match status" value="1"/>
</dbReference>
<dbReference type="RefSeq" id="WP_178012865.1">
    <property type="nucleotide sequence ID" value="NZ_CP058316.1"/>
</dbReference>
<dbReference type="GO" id="GO:0016740">
    <property type="term" value="F:transferase activity"/>
    <property type="evidence" value="ECO:0007669"/>
    <property type="project" value="UniProtKB-KW"/>
</dbReference>
<dbReference type="InterPro" id="IPR007345">
    <property type="entry name" value="Polysacch_pyruvyl_Trfase"/>
</dbReference>